<dbReference type="EMBL" id="CP000473">
    <property type="protein sequence ID" value="ABJ83095.1"/>
    <property type="molecule type" value="Genomic_DNA"/>
</dbReference>
<dbReference type="KEGG" id="sus:Acid_2105"/>
<keyword evidence="2" id="KW-0675">Receptor</keyword>
<gene>
    <name evidence="2" type="ordered locus">Acid_2105</name>
</gene>
<sequence length="350" mass="38226" precursor="true">MVSRFRTSIPSLIAALLAATTFAGGQTGIPQKKPVFGGACRLCPWGAMAEVVQAAMKPYGYDVQICYNCNAADAPRIVSEARTPPAYKPDPAVPEILAPRNVPGLGAIDFGAVAIQFLRNAYRGTGPYAKEKPRTNLRLIANIQDPSYVLVAAKAASGITDLSQIREKRWPVRILTAGIGSDAARILAHFGLSKQEIEASGGRIGSAAEDRENFDVAIGGGGGMTTAPEWRVWTEISQKFDLNFIGLPEDLLAELAREGEQDRGLIPAGLYRGIERPIPTVVRTGTAIYGRADMPDSFAYDVARAMDEQQQLLQWRHLNFSYNVHTVWSGYEVPLHPGAARYYKEKRYMK</sequence>
<evidence type="ECO:0000256" key="1">
    <source>
        <dbReference type="SAM" id="SignalP"/>
    </source>
</evidence>
<dbReference type="STRING" id="234267.Acid_2105"/>
<dbReference type="Gene3D" id="3.40.190.10">
    <property type="entry name" value="Periplasmic binding protein-like II"/>
    <property type="match status" value="2"/>
</dbReference>
<dbReference type="Pfam" id="PF16868">
    <property type="entry name" value="NMT1_3"/>
    <property type="match status" value="1"/>
</dbReference>
<keyword evidence="1" id="KW-0732">Signal</keyword>
<dbReference type="OrthoDB" id="9776669at2"/>
<name>Q026H4_SOLUE</name>
<dbReference type="NCBIfam" id="TIGR02122">
    <property type="entry name" value="TRAP_TAXI"/>
    <property type="match status" value="1"/>
</dbReference>
<proteinExistence type="predicted"/>
<reference evidence="2" key="1">
    <citation type="submission" date="2006-10" db="EMBL/GenBank/DDBJ databases">
        <title>Complete sequence of Solibacter usitatus Ellin6076.</title>
        <authorList>
            <consortium name="US DOE Joint Genome Institute"/>
            <person name="Copeland A."/>
            <person name="Lucas S."/>
            <person name="Lapidus A."/>
            <person name="Barry K."/>
            <person name="Detter J.C."/>
            <person name="Glavina del Rio T."/>
            <person name="Hammon N."/>
            <person name="Israni S."/>
            <person name="Dalin E."/>
            <person name="Tice H."/>
            <person name="Pitluck S."/>
            <person name="Thompson L.S."/>
            <person name="Brettin T."/>
            <person name="Bruce D."/>
            <person name="Han C."/>
            <person name="Tapia R."/>
            <person name="Gilna P."/>
            <person name="Schmutz J."/>
            <person name="Larimer F."/>
            <person name="Land M."/>
            <person name="Hauser L."/>
            <person name="Kyrpides N."/>
            <person name="Mikhailova N."/>
            <person name="Janssen P.H."/>
            <person name="Kuske C.R."/>
            <person name="Richardson P."/>
        </authorList>
    </citation>
    <scope>NUCLEOTIDE SEQUENCE</scope>
    <source>
        <strain evidence="2">Ellin6076</strain>
    </source>
</reference>
<feature type="chain" id="PRO_5004163871" evidence="1">
    <location>
        <begin position="24"/>
        <end position="350"/>
    </location>
</feature>
<evidence type="ECO:0000313" key="2">
    <source>
        <dbReference type="EMBL" id="ABJ83095.1"/>
    </source>
</evidence>
<dbReference type="PANTHER" id="PTHR42941">
    <property type="entry name" value="SLL1037 PROTEIN"/>
    <property type="match status" value="1"/>
</dbReference>
<organism evidence="2">
    <name type="scientific">Solibacter usitatus (strain Ellin6076)</name>
    <dbReference type="NCBI Taxonomy" id="234267"/>
    <lineage>
        <taxon>Bacteria</taxon>
        <taxon>Pseudomonadati</taxon>
        <taxon>Acidobacteriota</taxon>
        <taxon>Terriglobia</taxon>
        <taxon>Bryobacterales</taxon>
        <taxon>Solibacteraceae</taxon>
        <taxon>Candidatus Solibacter</taxon>
    </lineage>
</organism>
<dbReference type="PANTHER" id="PTHR42941:SF1">
    <property type="entry name" value="SLL1037 PROTEIN"/>
    <property type="match status" value="1"/>
</dbReference>
<dbReference type="InterPro" id="IPR011852">
    <property type="entry name" value="TRAP_TAXI"/>
</dbReference>
<feature type="signal peptide" evidence="1">
    <location>
        <begin position="1"/>
        <end position="23"/>
    </location>
</feature>
<accession>Q026H4</accession>
<dbReference type="SUPFAM" id="SSF53850">
    <property type="entry name" value="Periplasmic binding protein-like II"/>
    <property type="match status" value="1"/>
</dbReference>
<dbReference type="eggNOG" id="COG2358">
    <property type="taxonomic scope" value="Bacteria"/>
</dbReference>
<protein>
    <submittedName>
        <fullName evidence="2">TRAP transporter solute receptor, TAXI family</fullName>
    </submittedName>
</protein>
<dbReference type="AlphaFoldDB" id="Q026H4"/>
<dbReference type="HOGENOM" id="CLU_787324_0_0_0"/>
<dbReference type="InParanoid" id="Q026H4"/>